<name>A0A2A2JSQ7_9BILA</name>
<dbReference type="STRING" id="2018661.A0A2A2JSQ7"/>
<protein>
    <submittedName>
        <fullName evidence="3">Uncharacterized protein</fullName>
    </submittedName>
</protein>
<gene>
    <name evidence="3" type="ORF">WR25_26261</name>
</gene>
<keyword evidence="4" id="KW-1185">Reference proteome</keyword>
<feature type="compositionally biased region" description="Acidic residues" evidence="1">
    <location>
        <begin position="88"/>
        <end position="110"/>
    </location>
</feature>
<feature type="region of interest" description="Disordered" evidence="1">
    <location>
        <begin position="86"/>
        <end position="113"/>
    </location>
</feature>
<feature type="region of interest" description="Disordered" evidence="1">
    <location>
        <begin position="1"/>
        <end position="33"/>
    </location>
</feature>
<evidence type="ECO:0000313" key="4">
    <source>
        <dbReference type="Proteomes" id="UP000218231"/>
    </source>
</evidence>
<proteinExistence type="predicted"/>
<feature type="transmembrane region" description="Helical" evidence="2">
    <location>
        <begin position="178"/>
        <end position="195"/>
    </location>
</feature>
<sequence length="250" mass="29124">MRRRGSDSSDYDRHDDEGPSEPGRRRDSDCDDRAFDHRMHNLYRALSKNNQPDELKKLVDNLEESGISQREMVERMIELADIEHAIDDPDLSTEQEPNQEEIPEDEEPSEAEQNFKATMRRLLRRRKFSGNKNKNQNQKKTTLLLKFDEVIEYLLTRMNDQWRNLAYAKVTFLTKNNWDAYLNFAIALSVFLFSVGATDKYLPYCSILSVVSVLVAISSFFSLADSNDKYALFSVIANLFSWYLSLKLNI</sequence>
<organism evidence="3 4">
    <name type="scientific">Diploscapter pachys</name>
    <dbReference type="NCBI Taxonomy" id="2018661"/>
    <lineage>
        <taxon>Eukaryota</taxon>
        <taxon>Metazoa</taxon>
        <taxon>Ecdysozoa</taxon>
        <taxon>Nematoda</taxon>
        <taxon>Chromadorea</taxon>
        <taxon>Rhabditida</taxon>
        <taxon>Rhabditina</taxon>
        <taxon>Rhabditomorpha</taxon>
        <taxon>Rhabditoidea</taxon>
        <taxon>Rhabditidae</taxon>
        <taxon>Diploscapter</taxon>
    </lineage>
</organism>
<feature type="transmembrane region" description="Helical" evidence="2">
    <location>
        <begin position="230"/>
        <end position="246"/>
    </location>
</feature>
<dbReference type="Proteomes" id="UP000218231">
    <property type="component" value="Unassembled WGS sequence"/>
</dbReference>
<evidence type="ECO:0000256" key="1">
    <source>
        <dbReference type="SAM" id="MobiDB-lite"/>
    </source>
</evidence>
<comment type="caution">
    <text evidence="3">The sequence shown here is derived from an EMBL/GenBank/DDBJ whole genome shotgun (WGS) entry which is preliminary data.</text>
</comment>
<feature type="transmembrane region" description="Helical" evidence="2">
    <location>
        <begin position="201"/>
        <end position="223"/>
    </location>
</feature>
<evidence type="ECO:0000313" key="3">
    <source>
        <dbReference type="EMBL" id="PAV64774.1"/>
    </source>
</evidence>
<dbReference type="AlphaFoldDB" id="A0A2A2JSQ7"/>
<accession>A0A2A2JSQ7</accession>
<keyword evidence="2" id="KW-1133">Transmembrane helix</keyword>
<dbReference type="EMBL" id="LIAE01010240">
    <property type="protein sequence ID" value="PAV64774.1"/>
    <property type="molecule type" value="Genomic_DNA"/>
</dbReference>
<reference evidence="3 4" key="1">
    <citation type="journal article" date="2017" name="Curr. Biol.">
        <title>Genome architecture and evolution of a unichromosomal asexual nematode.</title>
        <authorList>
            <person name="Fradin H."/>
            <person name="Zegar C."/>
            <person name="Gutwein M."/>
            <person name="Lucas J."/>
            <person name="Kovtun M."/>
            <person name="Corcoran D."/>
            <person name="Baugh L.R."/>
            <person name="Kiontke K."/>
            <person name="Gunsalus K."/>
            <person name="Fitch D.H."/>
            <person name="Piano F."/>
        </authorList>
    </citation>
    <scope>NUCLEOTIDE SEQUENCE [LARGE SCALE GENOMIC DNA]</scope>
    <source>
        <strain evidence="3">PF1309</strain>
    </source>
</reference>
<keyword evidence="2" id="KW-0472">Membrane</keyword>
<evidence type="ECO:0000256" key="2">
    <source>
        <dbReference type="SAM" id="Phobius"/>
    </source>
</evidence>
<keyword evidence="2" id="KW-0812">Transmembrane</keyword>